<evidence type="ECO:0000256" key="1">
    <source>
        <dbReference type="ARBA" id="ARBA00004479"/>
    </source>
</evidence>
<dbReference type="PANTHER" id="PTHR48061">
    <property type="entry name" value="LEUCINE-RICH REPEAT RECEPTOR PROTEIN KINASE EMS1-LIKE-RELATED"/>
    <property type="match status" value="1"/>
</dbReference>
<evidence type="ECO:0000313" key="9">
    <source>
        <dbReference type="EMBL" id="CAL1402391.1"/>
    </source>
</evidence>
<evidence type="ECO:0000313" key="10">
    <source>
        <dbReference type="Proteomes" id="UP001497516"/>
    </source>
</evidence>
<comment type="subcellular location">
    <subcellularLocation>
        <location evidence="1">Membrane</location>
        <topology evidence="1">Single-pass type I membrane protein</topology>
    </subcellularLocation>
</comment>
<gene>
    <name evidence="9" type="ORF">LTRI10_LOCUS42397</name>
</gene>
<name>A0AAV2FVM8_9ROSI</name>
<feature type="transmembrane region" description="Helical" evidence="8">
    <location>
        <begin position="50"/>
        <end position="71"/>
    </location>
</feature>
<dbReference type="AlphaFoldDB" id="A0AAV2FVM8"/>
<evidence type="ECO:0000256" key="4">
    <source>
        <dbReference type="ARBA" id="ARBA00022989"/>
    </source>
</evidence>
<proteinExistence type="predicted"/>
<dbReference type="SUPFAM" id="SSF52058">
    <property type="entry name" value="L domain-like"/>
    <property type="match status" value="1"/>
</dbReference>
<feature type="transmembrane region" description="Helical" evidence="8">
    <location>
        <begin position="20"/>
        <end position="43"/>
    </location>
</feature>
<keyword evidence="10" id="KW-1185">Reference proteome</keyword>
<dbReference type="Pfam" id="PF00560">
    <property type="entry name" value="LRR_1"/>
    <property type="match status" value="1"/>
</dbReference>
<dbReference type="Proteomes" id="UP001497516">
    <property type="component" value="Chromosome 7"/>
</dbReference>
<dbReference type="GO" id="GO:0016020">
    <property type="term" value="C:membrane"/>
    <property type="evidence" value="ECO:0007669"/>
    <property type="project" value="UniProtKB-SubCell"/>
</dbReference>
<keyword evidence="3" id="KW-0732">Signal</keyword>
<sequence>MHENQLQGDIPNFLPLPTSLPGMVGLSVAGLGTVILLPASIFYIDFAHNLFNATISTAIGNYITSIFSFSLSNNQLRGSIPPSICNAQFVSVIDLSNNELNDMIPSCLMDNRVFDVLNLRSNKLVGTIPDTFQPSLSLETLDLSGN</sequence>
<keyword evidence="2 8" id="KW-0812">Transmembrane</keyword>
<organism evidence="9 10">
    <name type="scientific">Linum trigynum</name>
    <dbReference type="NCBI Taxonomy" id="586398"/>
    <lineage>
        <taxon>Eukaryota</taxon>
        <taxon>Viridiplantae</taxon>
        <taxon>Streptophyta</taxon>
        <taxon>Embryophyta</taxon>
        <taxon>Tracheophyta</taxon>
        <taxon>Spermatophyta</taxon>
        <taxon>Magnoliopsida</taxon>
        <taxon>eudicotyledons</taxon>
        <taxon>Gunneridae</taxon>
        <taxon>Pentapetalae</taxon>
        <taxon>rosids</taxon>
        <taxon>fabids</taxon>
        <taxon>Malpighiales</taxon>
        <taxon>Linaceae</taxon>
        <taxon>Linum</taxon>
    </lineage>
</organism>
<keyword evidence="5 8" id="KW-0472">Membrane</keyword>
<protein>
    <submittedName>
        <fullName evidence="9">Uncharacterized protein</fullName>
    </submittedName>
</protein>
<keyword evidence="6" id="KW-0675">Receptor</keyword>
<dbReference type="Gene3D" id="3.80.10.10">
    <property type="entry name" value="Ribonuclease Inhibitor"/>
    <property type="match status" value="1"/>
</dbReference>
<accession>A0AAV2FVM8</accession>
<reference evidence="9 10" key="1">
    <citation type="submission" date="2024-04" db="EMBL/GenBank/DDBJ databases">
        <authorList>
            <person name="Fracassetti M."/>
        </authorList>
    </citation>
    <scope>NUCLEOTIDE SEQUENCE [LARGE SCALE GENOMIC DNA]</scope>
</reference>
<dbReference type="InterPro" id="IPR046956">
    <property type="entry name" value="RLP23-like"/>
</dbReference>
<dbReference type="EMBL" id="OZ034820">
    <property type="protein sequence ID" value="CAL1402391.1"/>
    <property type="molecule type" value="Genomic_DNA"/>
</dbReference>
<evidence type="ECO:0000256" key="2">
    <source>
        <dbReference type="ARBA" id="ARBA00022692"/>
    </source>
</evidence>
<evidence type="ECO:0000256" key="3">
    <source>
        <dbReference type="ARBA" id="ARBA00022729"/>
    </source>
</evidence>
<evidence type="ECO:0000256" key="7">
    <source>
        <dbReference type="ARBA" id="ARBA00023180"/>
    </source>
</evidence>
<evidence type="ECO:0000256" key="8">
    <source>
        <dbReference type="SAM" id="Phobius"/>
    </source>
</evidence>
<evidence type="ECO:0000256" key="5">
    <source>
        <dbReference type="ARBA" id="ARBA00023136"/>
    </source>
</evidence>
<dbReference type="Pfam" id="PF13855">
    <property type="entry name" value="LRR_8"/>
    <property type="match status" value="1"/>
</dbReference>
<dbReference type="InterPro" id="IPR032675">
    <property type="entry name" value="LRR_dom_sf"/>
</dbReference>
<dbReference type="InterPro" id="IPR001611">
    <property type="entry name" value="Leu-rich_rpt"/>
</dbReference>
<keyword evidence="4 8" id="KW-1133">Transmembrane helix</keyword>
<dbReference type="PANTHER" id="PTHR48061:SF2">
    <property type="entry name" value="RECEPTOR LIKE PROTEIN 30-LIKE"/>
    <property type="match status" value="1"/>
</dbReference>
<keyword evidence="7" id="KW-0325">Glycoprotein</keyword>
<evidence type="ECO:0000256" key="6">
    <source>
        <dbReference type="ARBA" id="ARBA00023170"/>
    </source>
</evidence>